<gene>
    <name evidence="1" type="ORF">AVEN_38246_1</name>
</gene>
<dbReference type="Proteomes" id="UP000499080">
    <property type="component" value="Unassembled WGS sequence"/>
</dbReference>
<protein>
    <submittedName>
        <fullName evidence="1">Uncharacterized protein</fullName>
    </submittedName>
</protein>
<dbReference type="EMBL" id="BGPR01040456">
    <property type="protein sequence ID" value="GBO16581.1"/>
    <property type="molecule type" value="Genomic_DNA"/>
</dbReference>
<reference evidence="1 2" key="1">
    <citation type="journal article" date="2019" name="Sci. Rep.">
        <title>Orb-weaving spider Araneus ventricosus genome elucidates the spidroin gene catalogue.</title>
        <authorList>
            <person name="Kono N."/>
            <person name="Nakamura H."/>
            <person name="Ohtoshi R."/>
            <person name="Moran D.A.P."/>
            <person name="Shinohara A."/>
            <person name="Yoshida Y."/>
            <person name="Fujiwara M."/>
            <person name="Mori M."/>
            <person name="Tomita M."/>
            <person name="Arakawa K."/>
        </authorList>
    </citation>
    <scope>NUCLEOTIDE SEQUENCE [LARGE SCALE GENOMIC DNA]</scope>
</reference>
<organism evidence="1 2">
    <name type="scientific">Araneus ventricosus</name>
    <name type="common">Orbweaver spider</name>
    <name type="synonym">Epeira ventricosa</name>
    <dbReference type="NCBI Taxonomy" id="182803"/>
    <lineage>
        <taxon>Eukaryota</taxon>
        <taxon>Metazoa</taxon>
        <taxon>Ecdysozoa</taxon>
        <taxon>Arthropoda</taxon>
        <taxon>Chelicerata</taxon>
        <taxon>Arachnida</taxon>
        <taxon>Araneae</taxon>
        <taxon>Araneomorphae</taxon>
        <taxon>Entelegynae</taxon>
        <taxon>Araneoidea</taxon>
        <taxon>Araneidae</taxon>
        <taxon>Araneus</taxon>
    </lineage>
</organism>
<dbReference type="AlphaFoldDB" id="A0A4Y2UWH1"/>
<comment type="caution">
    <text evidence="1">The sequence shown here is derived from an EMBL/GenBank/DDBJ whole genome shotgun (WGS) entry which is preliminary data.</text>
</comment>
<keyword evidence="2" id="KW-1185">Reference proteome</keyword>
<sequence>CGPENIFQAHTTEILGTTDLEQEKKQTYQELHDTAAEMRNAMY</sequence>
<proteinExistence type="predicted"/>
<feature type="non-terminal residue" evidence="1">
    <location>
        <position position="1"/>
    </location>
</feature>
<evidence type="ECO:0000313" key="1">
    <source>
        <dbReference type="EMBL" id="GBO16581.1"/>
    </source>
</evidence>
<accession>A0A4Y2UWH1</accession>
<evidence type="ECO:0000313" key="2">
    <source>
        <dbReference type="Proteomes" id="UP000499080"/>
    </source>
</evidence>
<name>A0A4Y2UWH1_ARAVE</name>